<protein>
    <submittedName>
        <fullName evidence="2">Uncharacterized protein</fullName>
    </submittedName>
</protein>
<evidence type="ECO:0000313" key="2">
    <source>
        <dbReference type="EMBL" id="KZO93460.1"/>
    </source>
</evidence>
<reference evidence="2 3" key="1">
    <citation type="journal article" date="2016" name="Mol. Biol. Evol.">
        <title>Comparative Genomics of Early-Diverging Mushroom-Forming Fungi Provides Insights into the Origins of Lignocellulose Decay Capabilities.</title>
        <authorList>
            <person name="Nagy L.G."/>
            <person name="Riley R."/>
            <person name="Tritt A."/>
            <person name="Adam C."/>
            <person name="Daum C."/>
            <person name="Floudas D."/>
            <person name="Sun H."/>
            <person name="Yadav J.S."/>
            <person name="Pangilinan J."/>
            <person name="Larsson K.H."/>
            <person name="Matsuura K."/>
            <person name="Barry K."/>
            <person name="Labutti K."/>
            <person name="Kuo R."/>
            <person name="Ohm R.A."/>
            <person name="Bhattacharya S.S."/>
            <person name="Shirouzu T."/>
            <person name="Yoshinaga Y."/>
            <person name="Martin F.M."/>
            <person name="Grigoriev I.V."/>
            <person name="Hibbett D.S."/>
        </authorList>
    </citation>
    <scope>NUCLEOTIDE SEQUENCE [LARGE SCALE GENOMIC DNA]</scope>
    <source>
        <strain evidence="2 3">TUFC12733</strain>
    </source>
</reference>
<evidence type="ECO:0000313" key="3">
    <source>
        <dbReference type="Proteomes" id="UP000076738"/>
    </source>
</evidence>
<keyword evidence="3" id="KW-1185">Reference proteome</keyword>
<dbReference type="EMBL" id="KV417301">
    <property type="protein sequence ID" value="KZO93460.1"/>
    <property type="molecule type" value="Genomic_DNA"/>
</dbReference>
<feature type="region of interest" description="Disordered" evidence="1">
    <location>
        <begin position="15"/>
        <end position="55"/>
    </location>
</feature>
<gene>
    <name evidence="2" type="ORF">CALVIDRAFT_249070</name>
</gene>
<name>A0A167JCL8_CALVF</name>
<accession>A0A167JCL8</accession>
<sequence>MPRTSLPKGNALIRKISRKNDTSSHPKGNALIRQISRGNRMKNRLSPQPAGPGRTVQDAIVLDDDDDDQGNDLANVAKPEEMEADLEITGMNVDIILVRAPPNPEPFDANAMPPPPMVRQGFRHNPLHQNAGTAADQPISLLDSDSDDTAATAVPRPTQSRPVAAGKAKVIQETLLRTADKAISASGRKRKIANDTRALHLTENLAYVRHATPLRVKMIPTAMGVDHPMLRVADRESIDVSNLPLCRHPLLPHLAHLPQWIRPSIALAL</sequence>
<proteinExistence type="predicted"/>
<evidence type="ECO:0000256" key="1">
    <source>
        <dbReference type="SAM" id="MobiDB-lite"/>
    </source>
</evidence>
<organism evidence="2 3">
    <name type="scientific">Calocera viscosa (strain TUFC12733)</name>
    <dbReference type="NCBI Taxonomy" id="1330018"/>
    <lineage>
        <taxon>Eukaryota</taxon>
        <taxon>Fungi</taxon>
        <taxon>Dikarya</taxon>
        <taxon>Basidiomycota</taxon>
        <taxon>Agaricomycotina</taxon>
        <taxon>Dacrymycetes</taxon>
        <taxon>Dacrymycetales</taxon>
        <taxon>Dacrymycetaceae</taxon>
        <taxon>Calocera</taxon>
    </lineage>
</organism>
<dbReference type="AlphaFoldDB" id="A0A167JCL8"/>
<dbReference type="Proteomes" id="UP000076738">
    <property type="component" value="Unassembled WGS sequence"/>
</dbReference>
<feature type="region of interest" description="Disordered" evidence="1">
    <location>
        <begin position="138"/>
        <end position="164"/>
    </location>
</feature>